<organism evidence="2 3">
    <name type="scientific">Streptomyces cirratus</name>
    <dbReference type="NCBI Taxonomy" id="68187"/>
    <lineage>
        <taxon>Bacteria</taxon>
        <taxon>Bacillati</taxon>
        <taxon>Actinomycetota</taxon>
        <taxon>Actinomycetes</taxon>
        <taxon>Kitasatosporales</taxon>
        <taxon>Streptomycetaceae</taxon>
        <taxon>Streptomyces</taxon>
    </lineage>
</organism>
<name>A0ABQ3EZR7_9ACTN</name>
<dbReference type="EMBL" id="BMVP01000004">
    <property type="protein sequence ID" value="GHB56394.1"/>
    <property type="molecule type" value="Genomic_DNA"/>
</dbReference>
<proteinExistence type="predicted"/>
<sequence>MEEGWAASGAGRGPGTRGVVEEGTVGFFVGAARGSAGLGGAAGWDGRGRRFGLGAREPRGRRTGPGGAAALAVRSRRNIVADADHRRGVSRVPRPPGASDSLAR</sequence>
<accession>A0ABQ3EZR7</accession>
<comment type="caution">
    <text evidence="2">The sequence shown here is derived from an EMBL/GenBank/DDBJ whole genome shotgun (WGS) entry which is preliminary data.</text>
</comment>
<feature type="region of interest" description="Disordered" evidence="1">
    <location>
        <begin position="82"/>
        <end position="104"/>
    </location>
</feature>
<gene>
    <name evidence="2" type="ORF">GCM10010347_28090</name>
</gene>
<keyword evidence="3" id="KW-1185">Reference proteome</keyword>
<evidence type="ECO:0000313" key="3">
    <source>
        <dbReference type="Proteomes" id="UP000642673"/>
    </source>
</evidence>
<dbReference type="Proteomes" id="UP000642673">
    <property type="component" value="Unassembled WGS sequence"/>
</dbReference>
<evidence type="ECO:0000256" key="1">
    <source>
        <dbReference type="SAM" id="MobiDB-lite"/>
    </source>
</evidence>
<reference evidence="3" key="1">
    <citation type="journal article" date="2019" name="Int. J. Syst. Evol. Microbiol.">
        <title>The Global Catalogue of Microorganisms (GCM) 10K type strain sequencing project: providing services to taxonomists for standard genome sequencing and annotation.</title>
        <authorList>
            <consortium name="The Broad Institute Genomics Platform"/>
            <consortium name="The Broad Institute Genome Sequencing Center for Infectious Disease"/>
            <person name="Wu L."/>
            <person name="Ma J."/>
        </authorList>
    </citation>
    <scope>NUCLEOTIDE SEQUENCE [LARGE SCALE GENOMIC DNA]</scope>
    <source>
        <strain evidence="3">JCM 4738</strain>
    </source>
</reference>
<protein>
    <submittedName>
        <fullName evidence="2">Uncharacterized protein</fullName>
    </submittedName>
</protein>
<evidence type="ECO:0000313" key="2">
    <source>
        <dbReference type="EMBL" id="GHB56394.1"/>
    </source>
</evidence>